<dbReference type="AlphaFoldDB" id="A0A5U9P0U1"/>
<accession>A0A5U9P0U1</accession>
<protein>
    <submittedName>
        <fullName evidence="1">Uncharacterized protein</fullName>
    </submittedName>
</protein>
<sequence length="97" mass="11029">MNAQDREVVRALLQRLTEKHLTSSPEFAEAIKHFNISTAVTYPPRTPSFLDGKQVYPMDVYTPETIDENPHGIRIEFESRLEAMNKLEEVIGNGEGL</sequence>
<reference evidence="1" key="1">
    <citation type="submission" date="2018-07" db="EMBL/GenBank/DDBJ databases">
        <authorList>
            <person name="Ashton P.M."/>
            <person name="Dallman T."/>
            <person name="Nair S."/>
            <person name="De Pinna E."/>
            <person name="Peters T."/>
            <person name="Grant K."/>
        </authorList>
    </citation>
    <scope>NUCLEOTIDE SEQUENCE</scope>
    <source>
        <strain evidence="1">488731</strain>
    </source>
</reference>
<organism evidence="1">
    <name type="scientific">Salmonella muenchen</name>
    <dbReference type="NCBI Taxonomy" id="596"/>
    <lineage>
        <taxon>Bacteria</taxon>
        <taxon>Pseudomonadati</taxon>
        <taxon>Pseudomonadota</taxon>
        <taxon>Gammaproteobacteria</taxon>
        <taxon>Enterobacterales</taxon>
        <taxon>Enterobacteriaceae</taxon>
        <taxon>Salmonella</taxon>
    </lineage>
</organism>
<evidence type="ECO:0000313" key="1">
    <source>
        <dbReference type="EMBL" id="EBS3167658.1"/>
    </source>
</evidence>
<comment type="caution">
    <text evidence="1">The sequence shown here is derived from an EMBL/GenBank/DDBJ whole genome shotgun (WGS) entry which is preliminary data.</text>
</comment>
<gene>
    <name evidence="1" type="ORF">DSR33_23145</name>
</gene>
<proteinExistence type="predicted"/>
<dbReference type="EMBL" id="AAGVCK010000027">
    <property type="protein sequence ID" value="EBS3167658.1"/>
    <property type="molecule type" value="Genomic_DNA"/>
</dbReference>
<name>A0A5U9P0U1_SALMU</name>